<keyword evidence="1" id="KW-0614">Plasmid</keyword>
<gene>
    <name evidence="1" type="ORF">SYYSPA8_37195</name>
</gene>
<proteinExistence type="predicted"/>
<sequence>MSSNVRARHSVVPWITPGSQENLLPLPLRVHRGRLAYVDETPADRSPSGVLLHRGLRNLPERERGGPRFLLIHPARQRAAMTGNLCQVCGGPASVVPERGGTLFLLPGSTSSTGSVPEDEVTVRPPLCTERRCAQAAIELCPELQRGFTAVRVRYPIIFGFTGRIYEPAGDGPPVDTGKDLTVPLTHARMPWLLAVQIAVVLQGCTRVDLRDERERGAA</sequence>
<evidence type="ECO:0000313" key="1">
    <source>
        <dbReference type="EMBL" id="BDT39557.1"/>
    </source>
</evidence>
<dbReference type="AlphaFoldDB" id="A0AA86J344"/>
<evidence type="ECO:0000313" key="2">
    <source>
        <dbReference type="Proteomes" id="UP001291653"/>
    </source>
</evidence>
<accession>A0AA86J344</accession>
<protein>
    <submittedName>
        <fullName evidence="1">Uncharacterized protein</fullName>
    </submittedName>
</protein>
<dbReference type="RefSeq" id="WP_323451916.1">
    <property type="nucleotide sequence ID" value="NZ_LC735414.1"/>
</dbReference>
<dbReference type="EMBL" id="LC735414">
    <property type="protein sequence ID" value="BDT39557.1"/>
    <property type="molecule type" value="Genomic_DNA"/>
</dbReference>
<keyword evidence="2" id="KW-1185">Reference proteome</keyword>
<geneLocation type="plasmid" evidence="1 2">
    <name>pYSPA8-1</name>
</geneLocation>
<dbReference type="Proteomes" id="UP001291653">
    <property type="component" value="Plasmid pYSPA8-1"/>
</dbReference>
<name>A0AA86J344_9ACTN</name>
<reference evidence="1 2" key="1">
    <citation type="submission" date="2022-10" db="EMBL/GenBank/DDBJ databases">
        <title>Draft genome sequence of Streptomyces sp. YSPA8.</title>
        <authorList>
            <person name="Moriuchi R."/>
            <person name="Dohra H."/>
            <person name="Yamamura H."/>
            <person name="Kodani S."/>
        </authorList>
    </citation>
    <scope>NUCLEOTIDE SEQUENCE [LARGE SCALE GENOMIC DNA]</scope>
    <source>
        <strain evidence="1 2">YSPA8</strain>
        <plasmid evidence="1 2">pYSPA8-1</plasmid>
    </source>
</reference>
<organism evidence="1 2">
    <name type="scientific">Streptomyces yaizuensis</name>
    <dbReference type="NCBI Taxonomy" id="2989713"/>
    <lineage>
        <taxon>Bacteria</taxon>
        <taxon>Bacillati</taxon>
        <taxon>Actinomycetota</taxon>
        <taxon>Actinomycetes</taxon>
        <taxon>Kitasatosporales</taxon>
        <taxon>Streptomycetaceae</taxon>
        <taxon>Streptomyces</taxon>
    </lineage>
</organism>